<sequence>MVMPLSKELGRSSGPESENLSYHAMIAKEGRPVQVEGFFFAVLDRLEFSTLVMRASRVSRVKAKSMAPMSEEGIAAIKSWPEGKLEMPRSQPTNSGSQHHNATIPAANATSHRADWYNSRQARTVMEKRERDRNEPMMKATFWLAQIPTFS</sequence>
<name>A0A0C3CXM9_HEBCY</name>
<evidence type="ECO:0000256" key="1">
    <source>
        <dbReference type="SAM" id="MobiDB-lite"/>
    </source>
</evidence>
<dbReference type="HOGENOM" id="CLU_1731674_0_0_1"/>
<evidence type="ECO:0000313" key="3">
    <source>
        <dbReference type="Proteomes" id="UP000053424"/>
    </source>
</evidence>
<evidence type="ECO:0000313" key="2">
    <source>
        <dbReference type="EMBL" id="KIM48571.1"/>
    </source>
</evidence>
<proteinExistence type="predicted"/>
<protein>
    <submittedName>
        <fullName evidence="2">Uncharacterized protein</fullName>
    </submittedName>
</protein>
<dbReference type="Proteomes" id="UP000053424">
    <property type="component" value="Unassembled WGS sequence"/>
</dbReference>
<keyword evidence="3" id="KW-1185">Reference proteome</keyword>
<accession>A0A0C3CXM9</accession>
<reference evidence="2 3" key="1">
    <citation type="submission" date="2014-04" db="EMBL/GenBank/DDBJ databases">
        <authorList>
            <consortium name="DOE Joint Genome Institute"/>
            <person name="Kuo A."/>
            <person name="Gay G."/>
            <person name="Dore J."/>
            <person name="Kohler A."/>
            <person name="Nagy L.G."/>
            <person name="Floudas D."/>
            <person name="Copeland A."/>
            <person name="Barry K.W."/>
            <person name="Cichocki N."/>
            <person name="Veneault-Fourrey C."/>
            <person name="LaButti K."/>
            <person name="Lindquist E.A."/>
            <person name="Lipzen A."/>
            <person name="Lundell T."/>
            <person name="Morin E."/>
            <person name="Murat C."/>
            <person name="Sun H."/>
            <person name="Tunlid A."/>
            <person name="Henrissat B."/>
            <person name="Grigoriev I.V."/>
            <person name="Hibbett D.S."/>
            <person name="Martin F."/>
            <person name="Nordberg H.P."/>
            <person name="Cantor M.N."/>
            <person name="Hua S.X."/>
        </authorList>
    </citation>
    <scope>NUCLEOTIDE SEQUENCE [LARGE SCALE GENOMIC DNA]</scope>
    <source>
        <strain evidence="3">h7</strain>
    </source>
</reference>
<gene>
    <name evidence="2" type="ORF">M413DRAFT_404892</name>
</gene>
<dbReference type="AlphaFoldDB" id="A0A0C3CXM9"/>
<reference evidence="3" key="2">
    <citation type="submission" date="2015-01" db="EMBL/GenBank/DDBJ databases">
        <title>Evolutionary Origins and Diversification of the Mycorrhizal Mutualists.</title>
        <authorList>
            <consortium name="DOE Joint Genome Institute"/>
            <consortium name="Mycorrhizal Genomics Consortium"/>
            <person name="Kohler A."/>
            <person name="Kuo A."/>
            <person name="Nagy L.G."/>
            <person name="Floudas D."/>
            <person name="Copeland A."/>
            <person name="Barry K.W."/>
            <person name="Cichocki N."/>
            <person name="Veneault-Fourrey C."/>
            <person name="LaButti K."/>
            <person name="Lindquist E.A."/>
            <person name="Lipzen A."/>
            <person name="Lundell T."/>
            <person name="Morin E."/>
            <person name="Murat C."/>
            <person name="Riley R."/>
            <person name="Ohm R."/>
            <person name="Sun H."/>
            <person name="Tunlid A."/>
            <person name="Henrissat B."/>
            <person name="Grigoriev I.V."/>
            <person name="Hibbett D.S."/>
            <person name="Martin F."/>
        </authorList>
    </citation>
    <scope>NUCLEOTIDE SEQUENCE [LARGE SCALE GENOMIC DNA]</scope>
    <source>
        <strain evidence="3">h7</strain>
    </source>
</reference>
<feature type="compositionally biased region" description="Polar residues" evidence="1">
    <location>
        <begin position="90"/>
        <end position="101"/>
    </location>
</feature>
<dbReference type="EMBL" id="KN831768">
    <property type="protein sequence ID" value="KIM48571.1"/>
    <property type="molecule type" value="Genomic_DNA"/>
</dbReference>
<organism evidence="2 3">
    <name type="scientific">Hebeloma cylindrosporum</name>
    <dbReference type="NCBI Taxonomy" id="76867"/>
    <lineage>
        <taxon>Eukaryota</taxon>
        <taxon>Fungi</taxon>
        <taxon>Dikarya</taxon>
        <taxon>Basidiomycota</taxon>
        <taxon>Agaricomycotina</taxon>
        <taxon>Agaricomycetes</taxon>
        <taxon>Agaricomycetidae</taxon>
        <taxon>Agaricales</taxon>
        <taxon>Agaricineae</taxon>
        <taxon>Hymenogastraceae</taxon>
        <taxon>Hebeloma</taxon>
    </lineage>
</organism>
<feature type="region of interest" description="Disordered" evidence="1">
    <location>
        <begin position="84"/>
        <end position="120"/>
    </location>
</feature>